<dbReference type="Proteomes" id="UP000828390">
    <property type="component" value="Unassembled WGS sequence"/>
</dbReference>
<keyword evidence="3" id="KW-1185">Reference proteome</keyword>
<feature type="region of interest" description="Disordered" evidence="1">
    <location>
        <begin position="42"/>
        <end position="91"/>
    </location>
</feature>
<comment type="caution">
    <text evidence="2">The sequence shown here is derived from an EMBL/GenBank/DDBJ whole genome shotgun (WGS) entry which is preliminary data.</text>
</comment>
<protein>
    <submittedName>
        <fullName evidence="2">Uncharacterized protein</fullName>
    </submittedName>
</protein>
<name>A0A9D4LK79_DREPO</name>
<gene>
    <name evidence="2" type="ORF">DPMN_023166</name>
</gene>
<accession>A0A9D4LK79</accession>
<proteinExistence type="predicted"/>
<reference evidence="2" key="1">
    <citation type="journal article" date="2019" name="bioRxiv">
        <title>The Genome of the Zebra Mussel, Dreissena polymorpha: A Resource for Invasive Species Research.</title>
        <authorList>
            <person name="McCartney M.A."/>
            <person name="Auch B."/>
            <person name="Kono T."/>
            <person name="Mallez S."/>
            <person name="Zhang Y."/>
            <person name="Obille A."/>
            <person name="Becker A."/>
            <person name="Abrahante J.E."/>
            <person name="Garbe J."/>
            <person name="Badalamenti J.P."/>
            <person name="Herman A."/>
            <person name="Mangelson H."/>
            <person name="Liachko I."/>
            <person name="Sullivan S."/>
            <person name="Sone E.D."/>
            <person name="Koren S."/>
            <person name="Silverstein K.A.T."/>
            <person name="Beckman K.B."/>
            <person name="Gohl D.M."/>
        </authorList>
    </citation>
    <scope>NUCLEOTIDE SEQUENCE</scope>
    <source>
        <strain evidence="2">Duluth1</strain>
        <tissue evidence="2">Whole animal</tissue>
    </source>
</reference>
<evidence type="ECO:0000313" key="2">
    <source>
        <dbReference type="EMBL" id="KAH3860272.1"/>
    </source>
</evidence>
<feature type="compositionally biased region" description="Polar residues" evidence="1">
    <location>
        <begin position="42"/>
        <end position="60"/>
    </location>
</feature>
<evidence type="ECO:0000313" key="3">
    <source>
        <dbReference type="Proteomes" id="UP000828390"/>
    </source>
</evidence>
<sequence length="139" mass="14949">YSFQACSHDSDCPRCNDHHLLPTCANIRDEGHPWPVCHCNPAPNTTQSTSKPTDPPTSKETSTSRTTHQSTTEATSTSSPVPTPAPQPSDCSEFNKTLHGCHDNSACLIPHVLAVICPDPKEAKYCPTKCGCCNSTTII</sequence>
<organism evidence="2 3">
    <name type="scientific">Dreissena polymorpha</name>
    <name type="common">Zebra mussel</name>
    <name type="synonym">Mytilus polymorpha</name>
    <dbReference type="NCBI Taxonomy" id="45954"/>
    <lineage>
        <taxon>Eukaryota</taxon>
        <taxon>Metazoa</taxon>
        <taxon>Spiralia</taxon>
        <taxon>Lophotrochozoa</taxon>
        <taxon>Mollusca</taxon>
        <taxon>Bivalvia</taxon>
        <taxon>Autobranchia</taxon>
        <taxon>Heteroconchia</taxon>
        <taxon>Euheterodonta</taxon>
        <taxon>Imparidentia</taxon>
        <taxon>Neoheterodontei</taxon>
        <taxon>Myida</taxon>
        <taxon>Dreissenoidea</taxon>
        <taxon>Dreissenidae</taxon>
        <taxon>Dreissena</taxon>
    </lineage>
</organism>
<dbReference type="EMBL" id="JAIWYP010000002">
    <property type="protein sequence ID" value="KAH3860272.1"/>
    <property type="molecule type" value="Genomic_DNA"/>
</dbReference>
<feature type="non-terminal residue" evidence="2">
    <location>
        <position position="139"/>
    </location>
</feature>
<evidence type="ECO:0000256" key="1">
    <source>
        <dbReference type="SAM" id="MobiDB-lite"/>
    </source>
</evidence>
<feature type="compositionally biased region" description="Low complexity" evidence="1">
    <location>
        <begin position="61"/>
        <end position="80"/>
    </location>
</feature>
<dbReference type="AlphaFoldDB" id="A0A9D4LK79"/>
<reference evidence="2" key="2">
    <citation type="submission" date="2020-11" db="EMBL/GenBank/DDBJ databases">
        <authorList>
            <person name="McCartney M.A."/>
            <person name="Auch B."/>
            <person name="Kono T."/>
            <person name="Mallez S."/>
            <person name="Becker A."/>
            <person name="Gohl D.M."/>
            <person name="Silverstein K.A.T."/>
            <person name="Koren S."/>
            <person name="Bechman K.B."/>
            <person name="Herman A."/>
            <person name="Abrahante J.E."/>
            <person name="Garbe J."/>
        </authorList>
    </citation>
    <scope>NUCLEOTIDE SEQUENCE</scope>
    <source>
        <strain evidence="2">Duluth1</strain>
        <tissue evidence="2">Whole animal</tissue>
    </source>
</reference>